<name>A0A6I6IUF0_9RHOB</name>
<dbReference type="GO" id="GO:0015666">
    <property type="term" value="F:restriction endodeoxyribonuclease activity"/>
    <property type="evidence" value="ECO:0007669"/>
    <property type="project" value="TreeGrafter"/>
</dbReference>
<dbReference type="InterPro" id="IPR011856">
    <property type="entry name" value="tRNA_endonuc-like_dom_sf"/>
</dbReference>
<dbReference type="EMBL" id="CP034348">
    <property type="protein sequence ID" value="QGX99734.1"/>
    <property type="molecule type" value="Genomic_DNA"/>
</dbReference>
<dbReference type="RefSeq" id="WP_157708415.1">
    <property type="nucleotide sequence ID" value="NZ_CP034348.1"/>
</dbReference>
<dbReference type="PANTHER" id="PTHR30015:SF7">
    <property type="entry name" value="TYPE IV METHYL-DIRECTED RESTRICTION ENZYME ECOKMRR"/>
    <property type="match status" value="1"/>
</dbReference>
<protein>
    <submittedName>
        <fullName evidence="3">Restriction endonuclease</fullName>
    </submittedName>
</protein>
<organism evidence="3 4">
    <name type="scientific">Roseovarius faecimaris</name>
    <dbReference type="NCBI Taxonomy" id="2494550"/>
    <lineage>
        <taxon>Bacteria</taxon>
        <taxon>Pseudomonadati</taxon>
        <taxon>Pseudomonadota</taxon>
        <taxon>Alphaproteobacteria</taxon>
        <taxon>Rhodobacterales</taxon>
        <taxon>Roseobacteraceae</taxon>
        <taxon>Roseovarius</taxon>
    </lineage>
</organism>
<keyword evidence="3" id="KW-0255">Endonuclease</keyword>
<dbReference type="KEGG" id="rom:EI983_16255"/>
<feature type="domain" description="Restriction endonuclease type IV Mrr" evidence="2">
    <location>
        <begin position="210"/>
        <end position="322"/>
    </location>
</feature>
<evidence type="ECO:0000256" key="1">
    <source>
        <dbReference type="SAM" id="MobiDB-lite"/>
    </source>
</evidence>
<dbReference type="SUPFAM" id="SSF52980">
    <property type="entry name" value="Restriction endonuclease-like"/>
    <property type="match status" value="1"/>
</dbReference>
<keyword evidence="3" id="KW-0378">Hydrolase</keyword>
<keyword evidence="4" id="KW-1185">Reference proteome</keyword>
<dbReference type="InterPro" id="IPR016984">
    <property type="entry name" value="UCP031853"/>
</dbReference>
<dbReference type="InterPro" id="IPR007560">
    <property type="entry name" value="Restrct_endonuc_IV_Mrr"/>
</dbReference>
<gene>
    <name evidence="3" type="ORF">EI983_16255</name>
</gene>
<keyword evidence="3" id="KW-0540">Nuclease</keyword>
<evidence type="ECO:0000313" key="3">
    <source>
        <dbReference type="EMBL" id="QGX99734.1"/>
    </source>
</evidence>
<dbReference type="PIRSF" id="PIRSF031853">
    <property type="entry name" value="UPC031853"/>
    <property type="match status" value="1"/>
</dbReference>
<dbReference type="AlphaFoldDB" id="A0A6I6IUF0"/>
<dbReference type="InterPro" id="IPR011335">
    <property type="entry name" value="Restrct_endonuc-II-like"/>
</dbReference>
<feature type="region of interest" description="Disordered" evidence="1">
    <location>
        <begin position="163"/>
        <end position="190"/>
    </location>
</feature>
<evidence type="ECO:0000313" key="4">
    <source>
        <dbReference type="Proteomes" id="UP000428330"/>
    </source>
</evidence>
<accession>A0A6I6IUF0</accession>
<evidence type="ECO:0000259" key="2">
    <source>
        <dbReference type="Pfam" id="PF04471"/>
    </source>
</evidence>
<dbReference type="OrthoDB" id="9781481at2"/>
<dbReference type="GO" id="GO:0009307">
    <property type="term" value="P:DNA restriction-modification system"/>
    <property type="evidence" value="ECO:0007669"/>
    <property type="project" value="InterPro"/>
</dbReference>
<dbReference type="GO" id="GO:0043590">
    <property type="term" value="C:bacterial nucleoid"/>
    <property type="evidence" value="ECO:0007669"/>
    <property type="project" value="TreeGrafter"/>
</dbReference>
<dbReference type="PANTHER" id="PTHR30015">
    <property type="entry name" value="MRR RESTRICTION SYSTEM PROTEIN"/>
    <property type="match status" value="1"/>
</dbReference>
<proteinExistence type="predicted"/>
<dbReference type="GO" id="GO:0003677">
    <property type="term" value="F:DNA binding"/>
    <property type="evidence" value="ECO:0007669"/>
    <property type="project" value="InterPro"/>
</dbReference>
<dbReference type="Gene3D" id="3.40.1350.10">
    <property type="match status" value="1"/>
</dbReference>
<dbReference type="Proteomes" id="UP000428330">
    <property type="component" value="Chromosome"/>
</dbReference>
<sequence>MNDTSDSTRLWLVRLGKNGEYEAAAQDRNELTLGFGIKEDISHLTDREMLIEKMAEVFPDRKPNTHRNFAAQVNQFVNMAQVGDLVVTPFKTTSTISIGRFSGPYKQGPDGNPVRPVEWLKTDLPRDTFRQDLLYSFGAFMTVCEISRNNALERVKTVLATGADPGDVSAPKVTGKQNGGVSQDTEEASDQPIDLTQIARDQIEKRIASSFAGHDFTTLVAAILRAQGYQTRVSPPGADNGVDIVAGSGPLGLESPRVVVQVKSGSQTVDQPTLQGLIGSTQDTQADHGLIVSWGGYTSAVRRRVNELYFRVRLWGRDELVDNLLANYERLPEDIRAELPLKRTWTLVLEESEDLS</sequence>
<dbReference type="InterPro" id="IPR052906">
    <property type="entry name" value="Type_IV_Methyl-Rstrct_Enzyme"/>
</dbReference>
<reference evidence="4" key="1">
    <citation type="submission" date="2018-12" db="EMBL/GenBank/DDBJ databases">
        <title>Complete genome sequence of Roseovarius sp. MME-070.</title>
        <authorList>
            <person name="Nam Y.-D."/>
            <person name="Kang J."/>
            <person name="Chung W.-H."/>
            <person name="Park Y.S."/>
        </authorList>
    </citation>
    <scope>NUCLEOTIDE SEQUENCE [LARGE SCALE GENOMIC DNA]</scope>
    <source>
        <strain evidence="4">MME-070</strain>
    </source>
</reference>
<dbReference type="Pfam" id="PF04471">
    <property type="entry name" value="Mrr_cat"/>
    <property type="match status" value="1"/>
</dbReference>